<keyword evidence="2" id="KW-0808">Transferase</keyword>
<gene>
    <name evidence="2" type="ORF">DQ384_15395</name>
</gene>
<dbReference type="RefSeq" id="WP_114029458.1">
    <property type="nucleotide sequence ID" value="NZ_QOIL01000007.1"/>
</dbReference>
<comment type="caution">
    <text evidence="2">The sequence shown here is derived from an EMBL/GenBank/DDBJ whole genome shotgun (WGS) entry which is preliminary data.</text>
</comment>
<reference evidence="2 3" key="1">
    <citation type="submission" date="2018-06" db="EMBL/GenBank/DDBJ databases">
        <title>Sphaerisporangium craniellae sp. nov., isolated from a marine sponge in the South China Sea.</title>
        <authorList>
            <person name="Li L."/>
        </authorList>
    </citation>
    <scope>NUCLEOTIDE SEQUENCE [LARGE SCALE GENOMIC DNA]</scope>
    <source>
        <strain evidence="2 3">CCTCC AA 208026</strain>
    </source>
</reference>
<dbReference type="OrthoDB" id="7665907at2"/>
<dbReference type="GO" id="GO:0016740">
    <property type="term" value="F:transferase activity"/>
    <property type="evidence" value="ECO:0007669"/>
    <property type="project" value="UniProtKB-KW"/>
</dbReference>
<evidence type="ECO:0000313" key="2">
    <source>
        <dbReference type="EMBL" id="RCG30662.1"/>
    </source>
</evidence>
<protein>
    <submittedName>
        <fullName evidence="2">Glycosyltransferase family 2 protein</fullName>
    </submittedName>
</protein>
<dbReference type="Pfam" id="PF00535">
    <property type="entry name" value="Glycos_transf_2"/>
    <property type="match status" value="1"/>
</dbReference>
<dbReference type="PANTHER" id="PTHR43685:SF3">
    <property type="entry name" value="SLR2126 PROTEIN"/>
    <property type="match status" value="1"/>
</dbReference>
<name>A0A367FLF8_9ACTN</name>
<organism evidence="2 3">
    <name type="scientific">Sphaerisporangium album</name>
    <dbReference type="NCBI Taxonomy" id="509200"/>
    <lineage>
        <taxon>Bacteria</taxon>
        <taxon>Bacillati</taxon>
        <taxon>Actinomycetota</taxon>
        <taxon>Actinomycetes</taxon>
        <taxon>Streptosporangiales</taxon>
        <taxon>Streptosporangiaceae</taxon>
        <taxon>Sphaerisporangium</taxon>
    </lineage>
</organism>
<accession>A0A367FLF8</accession>
<dbReference type="SUPFAM" id="SSF53448">
    <property type="entry name" value="Nucleotide-diphospho-sugar transferases"/>
    <property type="match status" value="1"/>
</dbReference>
<proteinExistence type="predicted"/>
<dbReference type="AlphaFoldDB" id="A0A367FLF8"/>
<dbReference type="InterPro" id="IPR001173">
    <property type="entry name" value="Glyco_trans_2-like"/>
</dbReference>
<dbReference type="PANTHER" id="PTHR43685">
    <property type="entry name" value="GLYCOSYLTRANSFERASE"/>
    <property type="match status" value="1"/>
</dbReference>
<dbReference type="Gene3D" id="3.90.550.10">
    <property type="entry name" value="Spore Coat Polysaccharide Biosynthesis Protein SpsA, Chain A"/>
    <property type="match status" value="1"/>
</dbReference>
<dbReference type="Proteomes" id="UP000253094">
    <property type="component" value="Unassembled WGS sequence"/>
</dbReference>
<dbReference type="CDD" id="cd00761">
    <property type="entry name" value="Glyco_tranf_GTA_type"/>
    <property type="match status" value="1"/>
</dbReference>
<dbReference type="InterPro" id="IPR050834">
    <property type="entry name" value="Glycosyltransf_2"/>
</dbReference>
<feature type="domain" description="Glycosyltransferase 2-like" evidence="1">
    <location>
        <begin position="95"/>
        <end position="142"/>
    </location>
</feature>
<evidence type="ECO:0000259" key="1">
    <source>
        <dbReference type="Pfam" id="PF00535"/>
    </source>
</evidence>
<evidence type="ECO:0000313" key="3">
    <source>
        <dbReference type="Proteomes" id="UP000253094"/>
    </source>
</evidence>
<sequence length="275" mass="31012">MGEGRPVTGLVSVVTLTRNRPGALERAMASVAAQAGVEVEHVVIGDDCPFLSDESHVAKLRTSFPSAVIRNVSARELRDGGMEGDGYLPSKLAHLRNLGIEMSRGDMVAQLDDDNAFRPGHLRSLRRILDEDPDVQVAHSWRNLLDAAGRPYLPDGEDPWHPDPDRRRSSYAHLRDLGVFEDGSNVVRDTLTARGQIVCRVDTSEFLVRRELHRRIPFPVHYTRWRRRLEFTEDMAFSHELIKQKIRVECSRKATLDYYMGGYSNLGGLGTEDRP</sequence>
<keyword evidence="3" id="KW-1185">Reference proteome</keyword>
<dbReference type="InterPro" id="IPR029044">
    <property type="entry name" value="Nucleotide-diphossugar_trans"/>
</dbReference>
<dbReference type="EMBL" id="QOIL01000007">
    <property type="protein sequence ID" value="RCG30662.1"/>
    <property type="molecule type" value="Genomic_DNA"/>
</dbReference>